<dbReference type="GO" id="GO:0022857">
    <property type="term" value="F:transmembrane transporter activity"/>
    <property type="evidence" value="ECO:0007669"/>
    <property type="project" value="InterPro"/>
</dbReference>
<keyword evidence="4 7" id="KW-0812">Transmembrane</keyword>
<comment type="subcellular location">
    <subcellularLocation>
        <location evidence="1">Cell membrane</location>
        <topology evidence="1">Multi-pass membrane protein</topology>
    </subcellularLocation>
</comment>
<feature type="transmembrane region" description="Helical" evidence="7">
    <location>
        <begin position="158"/>
        <end position="179"/>
    </location>
</feature>
<evidence type="ECO:0000313" key="10">
    <source>
        <dbReference type="Proteomes" id="UP000033995"/>
    </source>
</evidence>
<dbReference type="CDD" id="cd06173">
    <property type="entry name" value="MFS_MefA_like"/>
    <property type="match status" value="1"/>
</dbReference>
<feature type="transmembrane region" description="Helical" evidence="7">
    <location>
        <begin position="93"/>
        <end position="111"/>
    </location>
</feature>
<feature type="transmembrane region" description="Helical" evidence="7">
    <location>
        <begin position="341"/>
        <end position="363"/>
    </location>
</feature>
<evidence type="ECO:0000256" key="2">
    <source>
        <dbReference type="ARBA" id="ARBA00022448"/>
    </source>
</evidence>
<accession>A0A0F9ZRY1</accession>
<feature type="transmembrane region" description="Helical" evidence="7">
    <location>
        <begin position="369"/>
        <end position="388"/>
    </location>
</feature>
<keyword evidence="2" id="KW-0813">Transport</keyword>
<feature type="domain" description="Major facilitator superfamily (MFS) profile" evidence="8">
    <location>
        <begin position="215"/>
        <end position="400"/>
    </location>
</feature>
<evidence type="ECO:0000256" key="7">
    <source>
        <dbReference type="SAM" id="Phobius"/>
    </source>
</evidence>
<feature type="transmembrane region" description="Helical" evidence="7">
    <location>
        <begin position="308"/>
        <end position="329"/>
    </location>
</feature>
<evidence type="ECO:0000256" key="1">
    <source>
        <dbReference type="ARBA" id="ARBA00004651"/>
    </source>
</evidence>
<keyword evidence="5 7" id="KW-1133">Transmembrane helix</keyword>
<dbReference type="Gene3D" id="1.20.1250.20">
    <property type="entry name" value="MFS general substrate transporter like domains"/>
    <property type="match status" value="1"/>
</dbReference>
<dbReference type="EMBL" id="LBOZ01000006">
    <property type="protein sequence ID" value="KKP47018.1"/>
    <property type="molecule type" value="Genomic_DNA"/>
</dbReference>
<feature type="transmembrane region" description="Helical" evidence="7">
    <location>
        <begin position="216"/>
        <end position="237"/>
    </location>
</feature>
<feature type="transmembrane region" description="Helical" evidence="7">
    <location>
        <begin position="284"/>
        <end position="302"/>
    </location>
</feature>
<dbReference type="PANTHER" id="PTHR43266:SF2">
    <property type="entry name" value="MAJOR FACILITATOR SUPERFAMILY (MFS) PROFILE DOMAIN-CONTAINING PROTEIN"/>
    <property type="match status" value="1"/>
</dbReference>
<protein>
    <recommendedName>
        <fullName evidence="8">Major facilitator superfamily (MFS) profile domain-containing protein</fullName>
    </recommendedName>
</protein>
<keyword evidence="3" id="KW-1003">Cell membrane</keyword>
<gene>
    <name evidence="9" type="ORF">UR38_C0006G0021</name>
</gene>
<dbReference type="PANTHER" id="PTHR43266">
    <property type="entry name" value="MACROLIDE-EFFLUX PROTEIN"/>
    <property type="match status" value="1"/>
</dbReference>
<dbReference type="InterPro" id="IPR011701">
    <property type="entry name" value="MFS"/>
</dbReference>
<name>A0A0F9ZRY1_9BACT</name>
<dbReference type="Proteomes" id="UP000033995">
    <property type="component" value="Unassembled WGS sequence"/>
</dbReference>
<evidence type="ECO:0000259" key="8">
    <source>
        <dbReference type="PROSITE" id="PS50850"/>
    </source>
</evidence>
<dbReference type="AlphaFoldDB" id="A0A0F9ZRY1"/>
<dbReference type="GO" id="GO:0005886">
    <property type="term" value="C:plasma membrane"/>
    <property type="evidence" value="ECO:0007669"/>
    <property type="project" value="UniProtKB-SubCell"/>
</dbReference>
<proteinExistence type="predicted"/>
<dbReference type="InterPro" id="IPR020846">
    <property type="entry name" value="MFS_dom"/>
</dbReference>
<feature type="transmembrane region" description="Helical" evidence="7">
    <location>
        <begin position="132"/>
        <end position="152"/>
    </location>
</feature>
<feature type="transmembrane region" description="Helical" evidence="7">
    <location>
        <begin position="43"/>
        <end position="64"/>
    </location>
</feature>
<organism evidence="9 10">
    <name type="scientific">Candidatus Woesebacteria bacterium GW2011_GWA2_33_28</name>
    <dbReference type="NCBI Taxonomy" id="1618561"/>
    <lineage>
        <taxon>Bacteria</taxon>
        <taxon>Candidatus Woeseibacteriota</taxon>
    </lineage>
</organism>
<feature type="transmembrane region" description="Helical" evidence="7">
    <location>
        <begin position="71"/>
        <end position="87"/>
    </location>
</feature>
<comment type="caution">
    <text evidence="9">The sequence shown here is derived from an EMBL/GenBank/DDBJ whole genome shotgun (WGS) entry which is preliminary data.</text>
</comment>
<evidence type="ECO:0000256" key="3">
    <source>
        <dbReference type="ARBA" id="ARBA00022475"/>
    </source>
</evidence>
<feature type="transmembrane region" description="Helical" evidence="7">
    <location>
        <begin position="249"/>
        <end position="272"/>
    </location>
</feature>
<feature type="transmembrane region" description="Helical" evidence="7">
    <location>
        <begin position="12"/>
        <end position="31"/>
    </location>
</feature>
<evidence type="ECO:0000313" key="9">
    <source>
        <dbReference type="EMBL" id="KKP47018.1"/>
    </source>
</evidence>
<evidence type="ECO:0000256" key="5">
    <source>
        <dbReference type="ARBA" id="ARBA00022989"/>
    </source>
</evidence>
<reference evidence="9 10" key="1">
    <citation type="journal article" date="2015" name="Nature">
        <title>rRNA introns, odd ribosomes, and small enigmatic genomes across a large radiation of phyla.</title>
        <authorList>
            <person name="Brown C.T."/>
            <person name="Hug L.A."/>
            <person name="Thomas B.C."/>
            <person name="Sharon I."/>
            <person name="Castelle C.J."/>
            <person name="Singh A."/>
            <person name="Wilkins M.J."/>
            <person name="Williams K.H."/>
            <person name="Banfield J.F."/>
        </authorList>
    </citation>
    <scope>NUCLEOTIDE SEQUENCE [LARGE SCALE GENOMIC DNA]</scope>
</reference>
<dbReference type="PROSITE" id="PS50850">
    <property type="entry name" value="MFS"/>
    <property type="match status" value="1"/>
</dbReference>
<dbReference type="InterPro" id="IPR036259">
    <property type="entry name" value="MFS_trans_sf"/>
</dbReference>
<keyword evidence="6 7" id="KW-0472">Membrane</keyword>
<evidence type="ECO:0000256" key="4">
    <source>
        <dbReference type="ARBA" id="ARBA00022692"/>
    </source>
</evidence>
<dbReference type="SUPFAM" id="SSF103473">
    <property type="entry name" value="MFS general substrate transporter"/>
    <property type="match status" value="1"/>
</dbReference>
<dbReference type="Pfam" id="PF07690">
    <property type="entry name" value="MFS_1"/>
    <property type="match status" value="1"/>
</dbReference>
<evidence type="ECO:0000256" key="6">
    <source>
        <dbReference type="ARBA" id="ARBA00023136"/>
    </source>
</evidence>
<sequence>MGINFYRLWVSQILSQVTVNMMNFLLLAKLFNATGSSIATSLLWVSYALPAIFFGPIGAGVVDLVSRRKTLIITNFLQAVVIFLYIFGHNYSVFLLFAVVLAYSFLNQFYVPAENASLPSLVSKEKLTKANSLFFLTQQLALVIGFGFAGIIEKLIGFEGSLILASSLLFIAFLAVYLLPKMQPKKELPQNWEDLIKIFFDHLIDGYKFIKNKKTILYPIVLLFSIQVGLAIITANLPSIASEILNVSTSYVGLLVVVPAGIGAVIGSLFLSKLLKIGWRKKKIIDLSLAILGLSVLGLVFGKLASTPILVVLVGIGFVGVNIPTLTFLQENTPEWLRGRVFGNLWFLITIATIFPVMFSGVISEFFGVKTLLTILSLGVILILMYSLKNGQKLIEENFN</sequence>